<dbReference type="SMART" id="SM00028">
    <property type="entry name" value="TPR"/>
    <property type="match status" value="3"/>
</dbReference>
<keyword evidence="10" id="KW-0418">Kinase</keyword>
<keyword evidence="21" id="KW-1185">Reference proteome</keyword>
<name>A0AA37WFM3_9BACT</name>
<reference evidence="20" key="2">
    <citation type="submission" date="2023-01" db="EMBL/GenBank/DDBJ databases">
        <title>Draft genome sequence of Portibacter lacus strain NBRC 108769.</title>
        <authorList>
            <person name="Sun Q."/>
            <person name="Mori K."/>
        </authorList>
    </citation>
    <scope>NUCLEOTIDE SEQUENCE</scope>
    <source>
        <strain evidence="20">NBRC 108769</strain>
    </source>
</reference>
<feature type="domain" description="Histidine kinase" evidence="19">
    <location>
        <begin position="571"/>
        <end position="658"/>
    </location>
</feature>
<dbReference type="GO" id="GO:0016020">
    <property type="term" value="C:membrane"/>
    <property type="evidence" value="ECO:0007669"/>
    <property type="project" value="InterPro"/>
</dbReference>
<evidence type="ECO:0000313" key="21">
    <source>
        <dbReference type="Proteomes" id="UP001156666"/>
    </source>
</evidence>
<dbReference type="GO" id="GO:0051539">
    <property type="term" value="F:4 iron, 4 sulfur cluster binding"/>
    <property type="evidence" value="ECO:0007669"/>
    <property type="project" value="UniProtKB-KW"/>
</dbReference>
<dbReference type="InterPro" id="IPR004358">
    <property type="entry name" value="Sig_transdc_His_kin-like_C"/>
</dbReference>
<evidence type="ECO:0000256" key="11">
    <source>
        <dbReference type="ARBA" id="ARBA00023004"/>
    </source>
</evidence>
<evidence type="ECO:0000256" key="10">
    <source>
        <dbReference type="ARBA" id="ARBA00022777"/>
    </source>
</evidence>
<reference evidence="20" key="1">
    <citation type="journal article" date="2014" name="Int. J. Syst. Evol. Microbiol.">
        <title>Complete genome sequence of Corynebacterium casei LMG S-19264T (=DSM 44701T), isolated from a smear-ripened cheese.</title>
        <authorList>
            <consortium name="US DOE Joint Genome Institute (JGI-PGF)"/>
            <person name="Walter F."/>
            <person name="Albersmeier A."/>
            <person name="Kalinowski J."/>
            <person name="Ruckert C."/>
        </authorList>
    </citation>
    <scope>NUCLEOTIDE SEQUENCE</scope>
    <source>
        <strain evidence="20">NBRC 108769</strain>
    </source>
</reference>
<dbReference type="EMBL" id="BSOH01000023">
    <property type="protein sequence ID" value="GLR18807.1"/>
    <property type="molecule type" value="Genomic_DNA"/>
</dbReference>
<keyword evidence="12" id="KW-0902">Two-component regulatory system</keyword>
<evidence type="ECO:0000256" key="9">
    <source>
        <dbReference type="ARBA" id="ARBA00022723"/>
    </source>
</evidence>
<keyword evidence="7" id="KW-0963">Cytoplasm</keyword>
<dbReference type="PROSITE" id="PS50005">
    <property type="entry name" value="TPR"/>
    <property type="match status" value="1"/>
</dbReference>
<keyword evidence="18" id="KW-0812">Transmembrane</keyword>
<proteinExistence type="predicted"/>
<evidence type="ECO:0000259" key="19">
    <source>
        <dbReference type="PROSITE" id="PS50109"/>
    </source>
</evidence>
<dbReference type="GO" id="GO:0000155">
    <property type="term" value="F:phosphorelay sensor kinase activity"/>
    <property type="evidence" value="ECO:0007669"/>
    <property type="project" value="InterPro"/>
</dbReference>
<dbReference type="Proteomes" id="UP001156666">
    <property type="component" value="Unassembled WGS sequence"/>
</dbReference>
<evidence type="ECO:0000256" key="4">
    <source>
        <dbReference type="ARBA" id="ARBA00012438"/>
    </source>
</evidence>
<evidence type="ECO:0000256" key="3">
    <source>
        <dbReference type="ARBA" id="ARBA00004496"/>
    </source>
</evidence>
<organism evidence="20 21">
    <name type="scientific">Portibacter lacus</name>
    <dbReference type="NCBI Taxonomy" id="1099794"/>
    <lineage>
        <taxon>Bacteria</taxon>
        <taxon>Pseudomonadati</taxon>
        <taxon>Bacteroidota</taxon>
        <taxon>Saprospiria</taxon>
        <taxon>Saprospirales</taxon>
        <taxon>Haliscomenobacteraceae</taxon>
        <taxon>Portibacter</taxon>
    </lineage>
</organism>
<dbReference type="PRINTS" id="PR00344">
    <property type="entry name" value="BCTRLSENSOR"/>
</dbReference>
<dbReference type="SUPFAM" id="SSF48452">
    <property type="entry name" value="TPR-like"/>
    <property type="match status" value="2"/>
</dbReference>
<protein>
    <recommendedName>
        <fullName evidence="5">Oxygen sensor histidine kinase NreB</fullName>
        <ecNumber evidence="4">2.7.13.3</ecNumber>
    </recommendedName>
    <alternativeName>
        <fullName evidence="15">Nitrogen regulation protein B</fullName>
    </alternativeName>
</protein>
<comment type="catalytic activity">
    <reaction evidence="1">
        <text>ATP + protein L-histidine = ADP + protein N-phospho-L-histidine.</text>
        <dbReference type="EC" id="2.7.13.3"/>
    </reaction>
</comment>
<dbReference type="AlphaFoldDB" id="A0AA37WFM3"/>
<evidence type="ECO:0000256" key="8">
    <source>
        <dbReference type="ARBA" id="ARBA00022679"/>
    </source>
</evidence>
<comment type="subcellular location">
    <subcellularLocation>
        <location evidence="3">Cytoplasm</location>
    </subcellularLocation>
</comment>
<sequence>MKIHLSLKLYLTIFFVSTWITCSSQGSTDSLSLKFEAATSDSSKLKIFGDLFLHHLVRDLSKAKELLFVIDSLCTEIRSEECEANKNMFHGYYHRINSTYDSSIVFFEQGFDLYKNMKNDSKMGVCAFNLGVVNSYMGNYEKAVEKYYLAKTYYEKSENNNGVINVYNSLGIIYKNLNEFDKAITSYSNAGELAEKENNIPMQAMINNNIANLFYQQEMDPDSTIIYANIALNLEQELERNTGIASAYNLLSGAYLDKNLHDKAREYAELAVNYSRKSGSKRFIAIHEMGLADILKKGSNKQLSEQYYLNSIAIADSINLRDLQVHGYKNYAELLSEQGKFKEAYTARLQYEKYKDSLSINESKTKIAELETKYETAIKDKILEEQKQDLNQKTYQRNLLFGGLGLSVLLGGSFIWGLFSRSKRDKKIALQEQDLNQQKIQTLEQEKKLLSMSSILEGQENERIRIAKDLHDGLGGLLTTVKAHFGKIQSEIEKVENLDIYNTANLMIDKAHDEVRRISHNLMPADLRAGGLSIAVRQLVHELRTIHETKTDFELVGFNDDRFNEKIELSVYRIMQELINNITKYANAQSVFIQLSKFEKEIQIVVEDDGQGFDYESALRASGLGLKSIASRVEQMKGSMDVVTSPGNGTSVTVNIPF</sequence>
<dbReference type="CDD" id="cd16917">
    <property type="entry name" value="HATPase_UhpB-NarQ-NarX-like"/>
    <property type="match status" value="1"/>
</dbReference>
<dbReference type="GO" id="GO:0046872">
    <property type="term" value="F:metal ion binding"/>
    <property type="evidence" value="ECO:0007669"/>
    <property type="project" value="UniProtKB-KW"/>
</dbReference>
<accession>A0AA37WFM3</accession>
<keyword evidence="6" id="KW-0004">4Fe-4S</keyword>
<dbReference type="InterPro" id="IPR050482">
    <property type="entry name" value="Sensor_HK_TwoCompSys"/>
</dbReference>
<comment type="function">
    <text evidence="14">Member of the two-component regulatory system NreB/NreC involved in the control of dissimilatory nitrate/nitrite reduction in response to oxygen. NreB functions as a direct oxygen sensor histidine kinase which is autophosphorylated, in the absence of oxygen, probably at the conserved histidine residue, and transfers its phosphate group probably to a conserved aspartate residue of NreC. NreB/NreC activates the expression of the nitrate (narGHJI) and nitrite (nir) reductase operons, as well as the putative nitrate transporter gene narT.</text>
</comment>
<comment type="cofactor">
    <cofactor evidence="2">
        <name>[4Fe-4S] cluster</name>
        <dbReference type="ChEBI" id="CHEBI:49883"/>
    </cofactor>
</comment>
<gene>
    <name evidence="20" type="ORF">GCM10007940_34230</name>
</gene>
<dbReference type="Gene3D" id="3.30.565.10">
    <property type="entry name" value="Histidine kinase-like ATPase, C-terminal domain"/>
    <property type="match status" value="1"/>
</dbReference>
<evidence type="ECO:0000256" key="18">
    <source>
        <dbReference type="SAM" id="Phobius"/>
    </source>
</evidence>
<evidence type="ECO:0000256" key="13">
    <source>
        <dbReference type="ARBA" id="ARBA00023014"/>
    </source>
</evidence>
<evidence type="ECO:0000256" key="6">
    <source>
        <dbReference type="ARBA" id="ARBA00022485"/>
    </source>
</evidence>
<keyword evidence="17" id="KW-0175">Coiled coil</keyword>
<dbReference type="Pfam" id="PF13181">
    <property type="entry name" value="TPR_8"/>
    <property type="match status" value="2"/>
</dbReference>
<feature type="coiled-coil region" evidence="17">
    <location>
        <begin position="360"/>
        <end position="387"/>
    </location>
</feature>
<evidence type="ECO:0000256" key="14">
    <source>
        <dbReference type="ARBA" id="ARBA00024827"/>
    </source>
</evidence>
<dbReference type="Gene3D" id="1.25.40.10">
    <property type="entry name" value="Tetratricopeptide repeat domain"/>
    <property type="match status" value="1"/>
</dbReference>
<dbReference type="InterPro" id="IPR003594">
    <property type="entry name" value="HATPase_dom"/>
</dbReference>
<dbReference type="GO" id="GO:0005737">
    <property type="term" value="C:cytoplasm"/>
    <property type="evidence" value="ECO:0007669"/>
    <property type="project" value="UniProtKB-SubCell"/>
</dbReference>
<evidence type="ECO:0000256" key="5">
    <source>
        <dbReference type="ARBA" id="ARBA00017322"/>
    </source>
</evidence>
<dbReference type="SUPFAM" id="SSF55874">
    <property type="entry name" value="ATPase domain of HSP90 chaperone/DNA topoisomerase II/histidine kinase"/>
    <property type="match status" value="1"/>
</dbReference>
<dbReference type="GO" id="GO:0046983">
    <property type="term" value="F:protein dimerization activity"/>
    <property type="evidence" value="ECO:0007669"/>
    <property type="project" value="InterPro"/>
</dbReference>
<dbReference type="InterPro" id="IPR011990">
    <property type="entry name" value="TPR-like_helical_dom_sf"/>
</dbReference>
<dbReference type="PROSITE" id="PS50109">
    <property type="entry name" value="HIS_KIN"/>
    <property type="match status" value="1"/>
</dbReference>
<dbReference type="Gene3D" id="1.20.5.1930">
    <property type="match status" value="1"/>
</dbReference>
<dbReference type="Pfam" id="PF07730">
    <property type="entry name" value="HisKA_3"/>
    <property type="match status" value="1"/>
</dbReference>
<evidence type="ECO:0000256" key="1">
    <source>
        <dbReference type="ARBA" id="ARBA00000085"/>
    </source>
</evidence>
<evidence type="ECO:0000256" key="12">
    <source>
        <dbReference type="ARBA" id="ARBA00023012"/>
    </source>
</evidence>
<dbReference type="InterPro" id="IPR011712">
    <property type="entry name" value="Sig_transdc_His_kin_sub3_dim/P"/>
</dbReference>
<keyword evidence="8" id="KW-0808">Transferase</keyword>
<feature type="repeat" description="TPR" evidence="16">
    <location>
        <begin position="164"/>
        <end position="197"/>
    </location>
</feature>
<comment type="caution">
    <text evidence="20">The sequence shown here is derived from an EMBL/GenBank/DDBJ whole genome shotgun (WGS) entry which is preliminary data.</text>
</comment>
<dbReference type="RefSeq" id="WP_235292755.1">
    <property type="nucleotide sequence ID" value="NZ_BSOH01000023.1"/>
</dbReference>
<keyword evidence="18" id="KW-1133">Transmembrane helix</keyword>
<evidence type="ECO:0000256" key="2">
    <source>
        <dbReference type="ARBA" id="ARBA00001966"/>
    </source>
</evidence>
<dbReference type="PANTHER" id="PTHR24421">
    <property type="entry name" value="NITRATE/NITRITE SENSOR PROTEIN NARX-RELATED"/>
    <property type="match status" value="1"/>
</dbReference>
<dbReference type="InterPro" id="IPR019734">
    <property type="entry name" value="TPR_rpt"/>
</dbReference>
<evidence type="ECO:0000256" key="17">
    <source>
        <dbReference type="SAM" id="Coils"/>
    </source>
</evidence>
<evidence type="ECO:0000313" key="20">
    <source>
        <dbReference type="EMBL" id="GLR18807.1"/>
    </source>
</evidence>
<evidence type="ECO:0000256" key="7">
    <source>
        <dbReference type="ARBA" id="ARBA00022490"/>
    </source>
</evidence>
<dbReference type="Pfam" id="PF02518">
    <property type="entry name" value="HATPase_c"/>
    <property type="match status" value="1"/>
</dbReference>
<keyword evidence="11" id="KW-0408">Iron</keyword>
<keyword evidence="13" id="KW-0411">Iron-sulfur</keyword>
<dbReference type="EC" id="2.7.13.3" evidence="4"/>
<feature type="transmembrane region" description="Helical" evidence="18">
    <location>
        <begin position="399"/>
        <end position="419"/>
    </location>
</feature>
<dbReference type="SMART" id="SM00387">
    <property type="entry name" value="HATPase_c"/>
    <property type="match status" value="1"/>
</dbReference>
<keyword evidence="16" id="KW-0802">TPR repeat</keyword>
<dbReference type="InterPro" id="IPR005467">
    <property type="entry name" value="His_kinase_dom"/>
</dbReference>
<keyword evidence="9" id="KW-0479">Metal-binding</keyword>
<evidence type="ECO:0000256" key="16">
    <source>
        <dbReference type="PROSITE-ProRule" id="PRU00339"/>
    </source>
</evidence>
<dbReference type="InterPro" id="IPR036890">
    <property type="entry name" value="HATPase_C_sf"/>
</dbReference>
<evidence type="ECO:0000256" key="15">
    <source>
        <dbReference type="ARBA" id="ARBA00030800"/>
    </source>
</evidence>
<keyword evidence="18" id="KW-0472">Membrane</keyword>